<feature type="compositionally biased region" description="Low complexity" evidence="1">
    <location>
        <begin position="307"/>
        <end position="324"/>
    </location>
</feature>
<proteinExistence type="predicted"/>
<dbReference type="Gene3D" id="1.20.1270.60">
    <property type="entry name" value="Arfaptin homology (AH) domain/BAR domain"/>
    <property type="match status" value="1"/>
</dbReference>
<evidence type="ECO:0000313" key="3">
    <source>
        <dbReference type="Proteomes" id="UP000001357"/>
    </source>
</evidence>
<feature type="compositionally biased region" description="Basic and acidic residues" evidence="1">
    <location>
        <begin position="529"/>
        <end position="542"/>
    </location>
</feature>
<dbReference type="AlphaFoldDB" id="A9V0L7"/>
<dbReference type="KEGG" id="mbr:MONBRDRAFT_25844"/>
<dbReference type="RefSeq" id="XP_001746279.1">
    <property type="nucleotide sequence ID" value="XM_001746227.1"/>
</dbReference>
<feature type="compositionally biased region" description="Acidic residues" evidence="1">
    <location>
        <begin position="356"/>
        <end position="379"/>
    </location>
</feature>
<feature type="region of interest" description="Disordered" evidence="1">
    <location>
        <begin position="263"/>
        <end position="284"/>
    </location>
</feature>
<evidence type="ECO:0000313" key="2">
    <source>
        <dbReference type="EMBL" id="EDQ89174.1"/>
    </source>
</evidence>
<evidence type="ECO:0008006" key="4">
    <source>
        <dbReference type="Google" id="ProtNLM"/>
    </source>
</evidence>
<feature type="compositionally biased region" description="Pro residues" evidence="1">
    <location>
        <begin position="325"/>
        <end position="336"/>
    </location>
</feature>
<sequence length="542" mass="57819">MATRAFEVLLEAEAATQRARDYHGLSAASVERIKVTARKMDKLMHLGQKYQSHLAQACQVGADFFEATHALLGPHIEADGDIETLSASCIRLVAQLQAYNANMHTVSMVLMQQVLPFFYEHATVWPKRAQDAERQLTRQADEDRRKVHKDSSRMVKACKRASAKPDKVAPANAAVFEFARSCAEYEDHQMEMARRLITGERRFLCSLAEDFAVLGDSCLEAQLSLPLIAQQSEDVLRLAANPDLLPFHPTLHALQTAVQNRNGQPSAGLAEDNMSTVSRTPSGVYAKPVRPSMVVLNGAQANKGAIAPPSSASTAMPAPAMTGTAPPPPPPPPPAPALGGGIQASPLRRHDTHELDGDEVTTDDEEDDFDDFEGDEEQESSASLPPPPPSLVPGSSGNYSPLKPPTPPAKPAHAILSIPPPPQDAPGASLRPPAPPQNTPASTEPSPIMATPSAIKPTAAGAPPPPPPGPPPDLLKDHIPISSGSSWHPPTDEQKAAREAHLEQMKREAAASGGGGANMSSLAEMVAQRGKERLEKRQNSPL</sequence>
<accession>A9V0L7</accession>
<name>A9V0L7_MONBE</name>
<organism evidence="2 3">
    <name type="scientific">Monosiga brevicollis</name>
    <name type="common">Choanoflagellate</name>
    <dbReference type="NCBI Taxonomy" id="81824"/>
    <lineage>
        <taxon>Eukaryota</taxon>
        <taxon>Choanoflagellata</taxon>
        <taxon>Craspedida</taxon>
        <taxon>Salpingoecidae</taxon>
        <taxon>Monosiga</taxon>
    </lineage>
</organism>
<gene>
    <name evidence="2" type="ORF">MONBRDRAFT_25844</name>
</gene>
<dbReference type="InParanoid" id="A9V0L7"/>
<protein>
    <recommendedName>
        <fullName evidence="4">BAR domain-containing protein</fullName>
    </recommendedName>
</protein>
<reference evidence="2 3" key="1">
    <citation type="journal article" date="2008" name="Nature">
        <title>The genome of the choanoflagellate Monosiga brevicollis and the origin of metazoans.</title>
        <authorList>
            <consortium name="JGI Sequencing"/>
            <person name="King N."/>
            <person name="Westbrook M.J."/>
            <person name="Young S.L."/>
            <person name="Kuo A."/>
            <person name="Abedin M."/>
            <person name="Chapman J."/>
            <person name="Fairclough S."/>
            <person name="Hellsten U."/>
            <person name="Isogai Y."/>
            <person name="Letunic I."/>
            <person name="Marr M."/>
            <person name="Pincus D."/>
            <person name="Putnam N."/>
            <person name="Rokas A."/>
            <person name="Wright K.J."/>
            <person name="Zuzow R."/>
            <person name="Dirks W."/>
            <person name="Good M."/>
            <person name="Goodstein D."/>
            <person name="Lemons D."/>
            <person name="Li W."/>
            <person name="Lyons J.B."/>
            <person name="Morris A."/>
            <person name="Nichols S."/>
            <person name="Richter D.J."/>
            <person name="Salamov A."/>
            <person name="Bork P."/>
            <person name="Lim W.A."/>
            <person name="Manning G."/>
            <person name="Miller W.T."/>
            <person name="McGinnis W."/>
            <person name="Shapiro H."/>
            <person name="Tjian R."/>
            <person name="Grigoriev I.V."/>
            <person name="Rokhsar D."/>
        </authorList>
    </citation>
    <scope>NUCLEOTIDE SEQUENCE [LARGE SCALE GENOMIC DNA]</scope>
    <source>
        <strain evidence="3">MX1 / ATCC 50154</strain>
    </source>
</reference>
<dbReference type="GeneID" id="5891479"/>
<feature type="compositionally biased region" description="Pro residues" evidence="1">
    <location>
        <begin position="462"/>
        <end position="473"/>
    </location>
</feature>
<dbReference type="EMBL" id="CH991552">
    <property type="protein sequence ID" value="EDQ89174.1"/>
    <property type="molecule type" value="Genomic_DNA"/>
</dbReference>
<dbReference type="Proteomes" id="UP000001357">
    <property type="component" value="Unassembled WGS sequence"/>
</dbReference>
<evidence type="ECO:0000256" key="1">
    <source>
        <dbReference type="SAM" id="MobiDB-lite"/>
    </source>
</evidence>
<dbReference type="OMA" id="NEHETEC"/>
<feature type="region of interest" description="Disordered" evidence="1">
    <location>
        <begin position="305"/>
        <end position="542"/>
    </location>
</feature>
<dbReference type="InterPro" id="IPR027267">
    <property type="entry name" value="AH/BAR_dom_sf"/>
</dbReference>
<dbReference type="STRING" id="81824.A9V0L7"/>
<keyword evidence="3" id="KW-1185">Reference proteome</keyword>
<feature type="compositionally biased region" description="Basic and acidic residues" evidence="1">
    <location>
        <begin position="490"/>
        <end position="509"/>
    </location>
</feature>